<dbReference type="Pfam" id="PF00356">
    <property type="entry name" value="LacI"/>
    <property type="match status" value="1"/>
</dbReference>
<dbReference type="SUPFAM" id="SSF47413">
    <property type="entry name" value="lambda repressor-like DNA-binding domains"/>
    <property type="match status" value="1"/>
</dbReference>
<dbReference type="AlphaFoldDB" id="A0A7W8E436"/>
<dbReference type="InterPro" id="IPR000843">
    <property type="entry name" value="HTH_LacI"/>
</dbReference>
<reference evidence="5 6" key="1">
    <citation type="submission" date="2020-08" db="EMBL/GenBank/DDBJ databases">
        <title>Genomic Encyclopedia of Type Strains, Phase IV (KMG-V): Genome sequencing to study the core and pangenomes of soil and plant-associated prokaryotes.</title>
        <authorList>
            <person name="Whitman W."/>
        </authorList>
    </citation>
    <scope>NUCLEOTIDE SEQUENCE [LARGE SCALE GENOMIC DNA]</scope>
    <source>
        <strain evidence="5 6">M8UP14</strain>
    </source>
</reference>
<evidence type="ECO:0000313" key="6">
    <source>
        <dbReference type="Proteomes" id="UP000540989"/>
    </source>
</evidence>
<sequence length="364" mass="39416">MQDSIKLAGIREIAEALSISNGTVDRALHGRGGVSAKTAARVLKMAEELGYRPNLAARALKLNRRIRIGVQLPKQIASFFDPLRSAIRSAATASRGFQIALDFEEYPRLGHGDVELLTRVLGRPSDQRYDALIVTPGNPARVDALLTSIARSGTAIICVASDAPRSERLASVAVDAYTSGSIAAELLARTLPNGSVATITGDLTTLDHADKLRGFAATLATLAPHLTLLTAVESHDRAEEAYRQTVALLKRRPRPVGLYLSTANSIPVLEAVREHRMAGKIQIVTTDLFNALLPYIESGDVLATLYQRPQTQAKIALETITSYLLEGTLLNPVTRLAPHIILRSNLPLFLDHVTERQISRGVSF</sequence>
<gene>
    <name evidence="5" type="ORF">HDF16_002802</name>
</gene>
<proteinExistence type="predicted"/>
<dbReference type="InterPro" id="IPR025997">
    <property type="entry name" value="SBP_2_dom"/>
</dbReference>
<dbReference type="PROSITE" id="PS50932">
    <property type="entry name" value="HTH_LACI_2"/>
    <property type="match status" value="1"/>
</dbReference>
<dbReference type="InterPro" id="IPR010982">
    <property type="entry name" value="Lambda_DNA-bd_dom_sf"/>
</dbReference>
<evidence type="ECO:0000313" key="5">
    <source>
        <dbReference type="EMBL" id="MBB5058096.1"/>
    </source>
</evidence>
<evidence type="ECO:0000259" key="4">
    <source>
        <dbReference type="PROSITE" id="PS50932"/>
    </source>
</evidence>
<dbReference type="Pfam" id="PF13407">
    <property type="entry name" value="Peripla_BP_4"/>
    <property type="match status" value="1"/>
</dbReference>
<organism evidence="5 6">
    <name type="scientific">Granulicella aggregans</name>
    <dbReference type="NCBI Taxonomy" id="474949"/>
    <lineage>
        <taxon>Bacteria</taxon>
        <taxon>Pseudomonadati</taxon>
        <taxon>Acidobacteriota</taxon>
        <taxon>Terriglobia</taxon>
        <taxon>Terriglobales</taxon>
        <taxon>Acidobacteriaceae</taxon>
        <taxon>Granulicella</taxon>
    </lineage>
</organism>
<dbReference type="Gene3D" id="1.10.260.40">
    <property type="entry name" value="lambda repressor-like DNA-binding domains"/>
    <property type="match status" value="1"/>
</dbReference>
<name>A0A7W8E436_9BACT</name>
<dbReference type="SUPFAM" id="SSF53822">
    <property type="entry name" value="Periplasmic binding protein-like I"/>
    <property type="match status" value="1"/>
</dbReference>
<dbReference type="PANTHER" id="PTHR30146:SF152">
    <property type="entry name" value="TRANSCRIPTIONAL REGULATORY PROTEIN"/>
    <property type="match status" value="1"/>
</dbReference>
<dbReference type="SMART" id="SM00354">
    <property type="entry name" value="HTH_LACI"/>
    <property type="match status" value="1"/>
</dbReference>
<evidence type="ECO:0000256" key="3">
    <source>
        <dbReference type="ARBA" id="ARBA00023163"/>
    </source>
</evidence>
<dbReference type="GO" id="GO:0000976">
    <property type="term" value="F:transcription cis-regulatory region binding"/>
    <property type="evidence" value="ECO:0007669"/>
    <property type="project" value="TreeGrafter"/>
</dbReference>
<feature type="domain" description="HTH lacI-type" evidence="4">
    <location>
        <begin position="8"/>
        <end position="62"/>
    </location>
</feature>
<dbReference type="PANTHER" id="PTHR30146">
    <property type="entry name" value="LACI-RELATED TRANSCRIPTIONAL REPRESSOR"/>
    <property type="match status" value="1"/>
</dbReference>
<keyword evidence="3" id="KW-0804">Transcription</keyword>
<dbReference type="CDD" id="cd01392">
    <property type="entry name" value="HTH_LacI"/>
    <property type="match status" value="1"/>
</dbReference>
<dbReference type="Gene3D" id="3.40.50.2300">
    <property type="match status" value="2"/>
</dbReference>
<dbReference type="InterPro" id="IPR028082">
    <property type="entry name" value="Peripla_BP_I"/>
</dbReference>
<keyword evidence="6" id="KW-1185">Reference proteome</keyword>
<protein>
    <submittedName>
        <fullName evidence="5">LacI family transcriptional regulator</fullName>
    </submittedName>
</protein>
<evidence type="ECO:0000256" key="1">
    <source>
        <dbReference type="ARBA" id="ARBA00023015"/>
    </source>
</evidence>
<keyword evidence="1" id="KW-0805">Transcription regulation</keyword>
<evidence type="ECO:0000256" key="2">
    <source>
        <dbReference type="ARBA" id="ARBA00023125"/>
    </source>
</evidence>
<dbReference type="Proteomes" id="UP000540989">
    <property type="component" value="Unassembled WGS sequence"/>
</dbReference>
<comment type="caution">
    <text evidence="5">The sequence shown here is derived from an EMBL/GenBank/DDBJ whole genome shotgun (WGS) entry which is preliminary data.</text>
</comment>
<dbReference type="RefSeq" id="WP_184217355.1">
    <property type="nucleotide sequence ID" value="NZ_JACHIP010000003.1"/>
</dbReference>
<keyword evidence="2" id="KW-0238">DNA-binding</keyword>
<accession>A0A7W8E436</accession>
<dbReference type="EMBL" id="JACHIP010000003">
    <property type="protein sequence ID" value="MBB5058096.1"/>
    <property type="molecule type" value="Genomic_DNA"/>
</dbReference>
<dbReference type="GO" id="GO:0003700">
    <property type="term" value="F:DNA-binding transcription factor activity"/>
    <property type="evidence" value="ECO:0007669"/>
    <property type="project" value="TreeGrafter"/>
</dbReference>
<dbReference type="CDD" id="cd06307">
    <property type="entry name" value="PBP1_sugar_binding"/>
    <property type="match status" value="1"/>
</dbReference>